<dbReference type="OrthoDB" id="3941110at2759"/>
<dbReference type="SUPFAM" id="SSF55486">
    <property type="entry name" value="Metalloproteases ('zincins'), catalytic domain"/>
    <property type="match status" value="1"/>
</dbReference>
<keyword evidence="2" id="KW-0645">Protease</keyword>
<dbReference type="GO" id="GO:0006508">
    <property type="term" value="P:proteolysis"/>
    <property type="evidence" value="ECO:0007669"/>
    <property type="project" value="InterPro"/>
</dbReference>
<keyword evidence="2" id="KW-0378">Hydrolase</keyword>
<evidence type="ECO:0000313" key="3">
    <source>
        <dbReference type="Proteomes" id="UP000799439"/>
    </source>
</evidence>
<dbReference type="InterPro" id="IPR024079">
    <property type="entry name" value="MetalloPept_cat_dom_sf"/>
</dbReference>
<protein>
    <submittedName>
        <fullName evidence="2">M6 metalloprotease</fullName>
    </submittedName>
</protein>
<gene>
    <name evidence="2" type="ORF">K461DRAFT_321237</name>
</gene>
<keyword evidence="1" id="KW-0732">Signal</keyword>
<dbReference type="PANTHER" id="PTHR41775:SF1">
    <property type="entry name" value="PEPTIDASE M6-LIKE DOMAIN-CONTAINING PROTEIN"/>
    <property type="match status" value="1"/>
</dbReference>
<name>A0A9P4MGH7_9PEZI</name>
<dbReference type="NCBIfam" id="TIGR03296">
    <property type="entry name" value="M6dom_TIGR03296"/>
    <property type="match status" value="1"/>
</dbReference>
<comment type="caution">
    <text evidence="2">The sequence shown here is derived from an EMBL/GenBank/DDBJ whole genome shotgun (WGS) entry which is preliminary data.</text>
</comment>
<dbReference type="InterPro" id="IPR008757">
    <property type="entry name" value="Peptidase_M6-like_domain"/>
</dbReference>
<evidence type="ECO:0000256" key="1">
    <source>
        <dbReference type="SAM" id="SignalP"/>
    </source>
</evidence>
<accession>A0A9P4MGH7</accession>
<dbReference type="AlphaFoldDB" id="A0A9P4MGH7"/>
<organism evidence="2 3">
    <name type="scientific">Myriangium duriaei CBS 260.36</name>
    <dbReference type="NCBI Taxonomy" id="1168546"/>
    <lineage>
        <taxon>Eukaryota</taxon>
        <taxon>Fungi</taxon>
        <taxon>Dikarya</taxon>
        <taxon>Ascomycota</taxon>
        <taxon>Pezizomycotina</taxon>
        <taxon>Dothideomycetes</taxon>
        <taxon>Dothideomycetidae</taxon>
        <taxon>Myriangiales</taxon>
        <taxon>Myriangiaceae</taxon>
        <taxon>Myriangium</taxon>
    </lineage>
</organism>
<proteinExistence type="predicted"/>
<dbReference type="Gene3D" id="3.40.390.10">
    <property type="entry name" value="Collagenase (Catalytic Domain)"/>
    <property type="match status" value="1"/>
</dbReference>
<reference evidence="2" key="1">
    <citation type="journal article" date="2020" name="Stud. Mycol.">
        <title>101 Dothideomycetes genomes: a test case for predicting lifestyles and emergence of pathogens.</title>
        <authorList>
            <person name="Haridas S."/>
            <person name="Albert R."/>
            <person name="Binder M."/>
            <person name="Bloem J."/>
            <person name="Labutti K."/>
            <person name="Salamov A."/>
            <person name="Andreopoulos B."/>
            <person name="Baker S."/>
            <person name="Barry K."/>
            <person name="Bills G."/>
            <person name="Bluhm B."/>
            <person name="Cannon C."/>
            <person name="Castanera R."/>
            <person name="Culley D."/>
            <person name="Daum C."/>
            <person name="Ezra D."/>
            <person name="Gonzalez J."/>
            <person name="Henrissat B."/>
            <person name="Kuo A."/>
            <person name="Liang C."/>
            <person name="Lipzen A."/>
            <person name="Lutzoni F."/>
            <person name="Magnuson J."/>
            <person name="Mondo S."/>
            <person name="Nolan M."/>
            <person name="Ohm R."/>
            <person name="Pangilinan J."/>
            <person name="Park H.-J."/>
            <person name="Ramirez L."/>
            <person name="Alfaro M."/>
            <person name="Sun H."/>
            <person name="Tritt A."/>
            <person name="Yoshinaga Y."/>
            <person name="Zwiers L.-H."/>
            <person name="Turgeon B."/>
            <person name="Goodwin S."/>
            <person name="Spatafora J."/>
            <person name="Crous P."/>
            <person name="Grigoriev I."/>
        </authorList>
    </citation>
    <scope>NUCLEOTIDE SEQUENCE</scope>
    <source>
        <strain evidence="2">CBS 260.36</strain>
    </source>
</reference>
<feature type="chain" id="PRO_5040247974" evidence="1">
    <location>
        <begin position="20"/>
        <end position="381"/>
    </location>
</feature>
<sequence length="381" mass="41090">MLFLANLLLAISRTPIVTADVSTCKLPATDVGLSSGFGFASGSIPSIGTVKAFMIFVDFPDAQDTGHPKALQDVFLPEAQDWFYTSSFGQMNLTVQSDTAGFIRMPATSSSYGWQRGLTYESHRRYIQDAVNAYQGGFPQVDILYIVPSSRAKAISFSPEFSNSVTTESGVKISSRAVTFGMDAYDSWRYKVLNHETGHALGLPDMYPLPTGATELYVGGWNLMGNINGISPDYFGWDKWRLGWVPNDKVNCLSGQGTTTHILSPIEVLTGANLKLVVIKISDTTALVVEVRSNLGVNKDSCSMGVLIYQIWTNRSTGKAPFQVINANPTVAGCGTSPLNAAPLTLGHGKASSYTVPGLGITVTLLEVSVEQDYTIQIRVA</sequence>
<evidence type="ECO:0000313" key="2">
    <source>
        <dbReference type="EMBL" id="KAF2153615.1"/>
    </source>
</evidence>
<dbReference type="PANTHER" id="PTHR41775">
    <property type="entry name" value="SECRETED PROTEIN-RELATED"/>
    <property type="match status" value="1"/>
</dbReference>
<dbReference type="GO" id="GO:0008237">
    <property type="term" value="F:metallopeptidase activity"/>
    <property type="evidence" value="ECO:0007669"/>
    <property type="project" value="UniProtKB-KW"/>
</dbReference>
<dbReference type="Proteomes" id="UP000799439">
    <property type="component" value="Unassembled WGS sequence"/>
</dbReference>
<feature type="signal peptide" evidence="1">
    <location>
        <begin position="1"/>
        <end position="19"/>
    </location>
</feature>
<dbReference type="EMBL" id="ML996085">
    <property type="protein sequence ID" value="KAF2153615.1"/>
    <property type="molecule type" value="Genomic_DNA"/>
</dbReference>
<keyword evidence="3" id="KW-1185">Reference proteome</keyword>
<keyword evidence="2" id="KW-0482">Metalloprotease</keyword>